<dbReference type="OrthoDB" id="6271187at2759"/>
<keyword evidence="1" id="KW-1015">Disulfide bond</keyword>
<protein>
    <submittedName>
        <fullName evidence="4">MAM domain-containing protein</fullName>
    </submittedName>
</protein>
<dbReference type="Gene3D" id="4.10.400.10">
    <property type="entry name" value="Low-density Lipoprotein Receptor"/>
    <property type="match status" value="1"/>
</dbReference>
<dbReference type="AlphaFoldDB" id="A0A183SFD8"/>
<dbReference type="Proteomes" id="UP000275846">
    <property type="component" value="Unassembled WGS sequence"/>
</dbReference>
<evidence type="ECO:0000313" key="2">
    <source>
        <dbReference type="EMBL" id="VDL89321.1"/>
    </source>
</evidence>
<proteinExistence type="predicted"/>
<reference evidence="4" key="1">
    <citation type="submission" date="2016-06" db="UniProtKB">
        <authorList>
            <consortium name="WormBaseParasite"/>
        </authorList>
    </citation>
    <scope>IDENTIFICATION</scope>
</reference>
<sequence length="129" mass="14305">MADSYFVFGRLTFLSPPPSRSLSVFLYLERELCDLYGFWCSPTSAVAAAAAEEENETSGTCIRSSMLCDGFPDCWLDDPENSPDEVGCKVPLQPEPDSPSFTNMLNGSLIPEFTTFQWKAKVKRTGTEL</sequence>
<evidence type="ECO:0000256" key="1">
    <source>
        <dbReference type="ARBA" id="ARBA00023157"/>
    </source>
</evidence>
<accession>A0A183SFD8</accession>
<evidence type="ECO:0000313" key="4">
    <source>
        <dbReference type="WBParaSite" id="SSLN_0000303601-mRNA-1"/>
    </source>
</evidence>
<dbReference type="CDD" id="cd00112">
    <property type="entry name" value="LDLa"/>
    <property type="match status" value="1"/>
</dbReference>
<dbReference type="EMBL" id="UYSU01032380">
    <property type="protein sequence ID" value="VDL89321.1"/>
    <property type="molecule type" value="Genomic_DNA"/>
</dbReference>
<evidence type="ECO:0000313" key="3">
    <source>
        <dbReference type="Proteomes" id="UP000275846"/>
    </source>
</evidence>
<dbReference type="WBParaSite" id="SSLN_0000303601-mRNA-1">
    <property type="protein sequence ID" value="SSLN_0000303601-mRNA-1"/>
    <property type="gene ID" value="SSLN_0000303601"/>
</dbReference>
<name>A0A183SFD8_SCHSO</name>
<reference evidence="2 3" key="2">
    <citation type="submission" date="2018-11" db="EMBL/GenBank/DDBJ databases">
        <authorList>
            <consortium name="Pathogen Informatics"/>
        </authorList>
    </citation>
    <scope>NUCLEOTIDE SEQUENCE [LARGE SCALE GENOMIC DNA]</scope>
    <source>
        <strain evidence="2 3">NST_G2</strain>
    </source>
</reference>
<dbReference type="InterPro" id="IPR036055">
    <property type="entry name" value="LDL_receptor-like_sf"/>
</dbReference>
<organism evidence="4">
    <name type="scientific">Schistocephalus solidus</name>
    <name type="common">Tapeworm</name>
    <dbReference type="NCBI Taxonomy" id="70667"/>
    <lineage>
        <taxon>Eukaryota</taxon>
        <taxon>Metazoa</taxon>
        <taxon>Spiralia</taxon>
        <taxon>Lophotrochozoa</taxon>
        <taxon>Platyhelminthes</taxon>
        <taxon>Cestoda</taxon>
        <taxon>Eucestoda</taxon>
        <taxon>Diphyllobothriidea</taxon>
        <taxon>Diphyllobothriidae</taxon>
        <taxon>Schistocephalus</taxon>
    </lineage>
</organism>
<dbReference type="InterPro" id="IPR002172">
    <property type="entry name" value="LDrepeatLR_classA_rpt"/>
</dbReference>
<keyword evidence="3" id="KW-1185">Reference proteome</keyword>
<gene>
    <name evidence="2" type="ORF">SSLN_LOCUS2936</name>
</gene>